<dbReference type="Proteomes" id="UP000307510">
    <property type="component" value="Unassembled WGS sequence"/>
</dbReference>
<keyword evidence="5 6" id="KW-0408">Iron</keyword>
<feature type="chain" id="PRO_5024384214" evidence="9">
    <location>
        <begin position="18"/>
        <end position="155"/>
    </location>
</feature>
<keyword evidence="9" id="KW-0732">Signal</keyword>
<dbReference type="Pfam" id="PF01322">
    <property type="entry name" value="Cytochrom_C_2"/>
    <property type="match status" value="1"/>
</dbReference>
<dbReference type="GO" id="GO:0009055">
    <property type="term" value="F:electron transfer activity"/>
    <property type="evidence" value="ECO:0007669"/>
    <property type="project" value="InterPro"/>
</dbReference>
<evidence type="ECO:0000256" key="9">
    <source>
        <dbReference type="SAM" id="SignalP"/>
    </source>
</evidence>
<reference evidence="11" key="2">
    <citation type="submission" date="2019-06" db="EMBL/GenBank/DDBJ databases">
        <title>AzeR, a transcriptional regulator that responds to azelaic acid in Pseudomonas nitroreducens.</title>
        <authorList>
            <person name="Bez C."/>
            <person name="Javvadi S.G."/>
            <person name="Bertani I."/>
            <person name="Devescovi G."/>
            <person name="Studholme D.J."/>
            <person name="Geller A."/>
            <person name="Levy A."/>
            <person name="Venturi V."/>
        </authorList>
    </citation>
    <scope>NUCLEOTIDE SEQUENCE [LARGE SCALE GENOMIC DNA]</scope>
    <source>
        <strain evidence="11">DSM 9128</strain>
    </source>
</reference>
<proteinExistence type="predicted"/>
<keyword evidence="2 7" id="KW-0349">Heme</keyword>
<dbReference type="GO" id="GO:0022900">
    <property type="term" value="P:electron transport chain"/>
    <property type="evidence" value="ECO:0007669"/>
    <property type="project" value="InterPro"/>
</dbReference>
<feature type="signal peptide" evidence="9">
    <location>
        <begin position="1"/>
        <end position="17"/>
    </location>
</feature>
<dbReference type="Gene3D" id="1.20.120.10">
    <property type="entry name" value="Cytochrome c/b562"/>
    <property type="match status" value="1"/>
</dbReference>
<dbReference type="InterPro" id="IPR002321">
    <property type="entry name" value="Cyt_c_II"/>
</dbReference>
<dbReference type="PROSITE" id="PS51009">
    <property type="entry name" value="CYTCII"/>
    <property type="match status" value="1"/>
</dbReference>
<sequence length="155" mass="17380">MKLKTLLVLLLAGTALAGCHRQDPNSPEYKRQAVFKEMLKTSEDMGGMLRGRIPFDADKFRANSTKLGELADKPWQYFPTTQPPADKVESDDTRAKAEIWQRQLEFQADAKTFQQAVHALGENTRNAAPTPEGVRKDFAAVEDACEACHKKFRAL</sequence>
<gene>
    <name evidence="10" type="ORF">FEA48_11500</name>
</gene>
<dbReference type="AlphaFoldDB" id="A0A5R9A7W5"/>
<dbReference type="GO" id="GO:0042597">
    <property type="term" value="C:periplasmic space"/>
    <property type="evidence" value="ECO:0007669"/>
    <property type="project" value="InterPro"/>
</dbReference>
<dbReference type="EMBL" id="VASG01000003">
    <property type="protein sequence ID" value="TLP74829.1"/>
    <property type="molecule type" value="Genomic_DNA"/>
</dbReference>
<evidence type="ECO:0000256" key="1">
    <source>
        <dbReference type="ARBA" id="ARBA00022448"/>
    </source>
</evidence>
<dbReference type="InterPro" id="IPR012127">
    <property type="entry name" value="Cyt_c_prime"/>
</dbReference>
<name>A0A5R9A7W5_PSENT</name>
<keyword evidence="3 6" id="KW-0479">Metal-binding</keyword>
<comment type="PTM">
    <text evidence="7">Binds 1 heme group per subunit.</text>
</comment>
<feature type="binding site" description="covalent" evidence="7">
    <location>
        <position position="145"/>
    </location>
    <ligand>
        <name>heme c</name>
        <dbReference type="ChEBI" id="CHEBI:61717"/>
    </ligand>
</feature>
<evidence type="ECO:0000256" key="3">
    <source>
        <dbReference type="ARBA" id="ARBA00022723"/>
    </source>
</evidence>
<dbReference type="InterPro" id="IPR010980">
    <property type="entry name" value="Cyt_c/b562"/>
</dbReference>
<accession>A0A5R9A7W5</accession>
<protein>
    <submittedName>
        <fullName evidence="10">Cytochrome C</fullName>
    </submittedName>
</protein>
<evidence type="ECO:0000256" key="7">
    <source>
        <dbReference type="PIRSR" id="PIRSR000027-2"/>
    </source>
</evidence>
<feature type="region of interest" description="Disordered" evidence="8">
    <location>
        <begin position="75"/>
        <end position="94"/>
    </location>
</feature>
<dbReference type="PROSITE" id="PS51257">
    <property type="entry name" value="PROKAR_LIPOPROTEIN"/>
    <property type="match status" value="1"/>
</dbReference>
<dbReference type="GO" id="GO:0005506">
    <property type="term" value="F:iron ion binding"/>
    <property type="evidence" value="ECO:0007669"/>
    <property type="project" value="InterPro"/>
</dbReference>
<dbReference type="RefSeq" id="WP_138213914.1">
    <property type="nucleotide sequence ID" value="NZ_VASG01000003.1"/>
</dbReference>
<evidence type="ECO:0000256" key="4">
    <source>
        <dbReference type="ARBA" id="ARBA00022982"/>
    </source>
</evidence>
<evidence type="ECO:0000256" key="2">
    <source>
        <dbReference type="ARBA" id="ARBA00022617"/>
    </source>
</evidence>
<dbReference type="SUPFAM" id="SSF47175">
    <property type="entry name" value="Cytochromes"/>
    <property type="match status" value="1"/>
</dbReference>
<keyword evidence="4" id="KW-0249">Electron transport</keyword>
<comment type="caution">
    <text evidence="10">The sequence shown here is derived from an EMBL/GenBank/DDBJ whole genome shotgun (WGS) entry which is preliminary data.</text>
</comment>
<evidence type="ECO:0000256" key="6">
    <source>
        <dbReference type="PIRSR" id="PIRSR000027-1"/>
    </source>
</evidence>
<feature type="binding site" description="covalent" evidence="7">
    <location>
        <position position="148"/>
    </location>
    <ligand>
        <name>heme c</name>
        <dbReference type="ChEBI" id="CHEBI:61717"/>
    </ligand>
</feature>
<evidence type="ECO:0000256" key="5">
    <source>
        <dbReference type="ARBA" id="ARBA00023004"/>
    </source>
</evidence>
<evidence type="ECO:0000256" key="8">
    <source>
        <dbReference type="SAM" id="MobiDB-lite"/>
    </source>
</evidence>
<dbReference type="PIRSF" id="PIRSF000027">
    <property type="entry name" value="Cytc_c_prime"/>
    <property type="match status" value="1"/>
</dbReference>
<keyword evidence="1" id="KW-0813">Transport</keyword>
<organism evidence="10 11">
    <name type="scientific">Pseudomonas nitroreducens</name>
    <dbReference type="NCBI Taxonomy" id="46680"/>
    <lineage>
        <taxon>Bacteria</taxon>
        <taxon>Pseudomonadati</taxon>
        <taxon>Pseudomonadota</taxon>
        <taxon>Gammaproteobacteria</taxon>
        <taxon>Pseudomonadales</taxon>
        <taxon>Pseudomonadaceae</taxon>
        <taxon>Pseudomonas</taxon>
    </lineage>
</organism>
<reference evidence="10 11" key="1">
    <citation type="submission" date="2019-05" db="EMBL/GenBank/DDBJ databases">
        <authorList>
            <person name="Moore K."/>
            <person name="O'Neill P."/>
            <person name="Farbos A."/>
            <person name="Studholme D.J."/>
        </authorList>
    </citation>
    <scope>NUCLEOTIDE SEQUENCE [LARGE SCALE GENOMIC DNA]</scope>
    <source>
        <strain evidence="10 11">DSM 9128</strain>
    </source>
</reference>
<evidence type="ECO:0000313" key="11">
    <source>
        <dbReference type="Proteomes" id="UP000307510"/>
    </source>
</evidence>
<evidence type="ECO:0000313" key="10">
    <source>
        <dbReference type="EMBL" id="TLP74829.1"/>
    </source>
</evidence>
<feature type="binding site" description="axial binding residue" evidence="6">
    <location>
        <position position="149"/>
    </location>
    <ligand>
        <name>heme c</name>
        <dbReference type="ChEBI" id="CHEBI:61717"/>
    </ligand>
    <ligandPart>
        <name>Fe</name>
        <dbReference type="ChEBI" id="CHEBI:18248"/>
    </ligandPart>
</feature>
<dbReference type="GO" id="GO:0020037">
    <property type="term" value="F:heme binding"/>
    <property type="evidence" value="ECO:0007669"/>
    <property type="project" value="InterPro"/>
</dbReference>